<gene>
    <name evidence="1" type="ORF">HC175_08265</name>
</gene>
<evidence type="ECO:0000313" key="2">
    <source>
        <dbReference type="Proteomes" id="UP000703674"/>
    </source>
</evidence>
<reference evidence="1 2" key="1">
    <citation type="submission" date="2020-03" db="EMBL/GenBank/DDBJ databases">
        <title>Salinimicrobium sp. nov, isolated from SCS.</title>
        <authorList>
            <person name="Cao W.R."/>
        </authorList>
    </citation>
    <scope>NUCLEOTIDE SEQUENCE [LARGE SCALE GENOMIC DNA]</scope>
    <source>
        <strain evidence="2">J15B91</strain>
    </source>
</reference>
<sequence length="136" mass="15089">MKKHLFGILVALIFISCGEENNPNEEVVNAPVAEKDSIPTITGEFIFLSDAAVLKGKNFIYGVQIDSISKRLADSVAPLKRDEFHMIPVTVKGKIINNSGREGWEELVVIKEILEISPDAMDTTAPRVTQDLERPR</sequence>
<proteinExistence type="predicted"/>
<comment type="caution">
    <text evidence="1">The sequence shown here is derived from an EMBL/GenBank/DDBJ whole genome shotgun (WGS) entry which is preliminary data.</text>
</comment>
<dbReference type="EMBL" id="JAAVJR010000004">
    <property type="protein sequence ID" value="NJW52913.1"/>
    <property type="molecule type" value="Genomic_DNA"/>
</dbReference>
<keyword evidence="2" id="KW-1185">Reference proteome</keyword>
<dbReference type="Proteomes" id="UP000703674">
    <property type="component" value="Unassembled WGS sequence"/>
</dbReference>
<organism evidence="1 2">
    <name type="scientific">Salinimicrobium oceani</name>
    <dbReference type="NCBI Taxonomy" id="2722702"/>
    <lineage>
        <taxon>Bacteria</taxon>
        <taxon>Pseudomonadati</taxon>
        <taxon>Bacteroidota</taxon>
        <taxon>Flavobacteriia</taxon>
        <taxon>Flavobacteriales</taxon>
        <taxon>Flavobacteriaceae</taxon>
        <taxon>Salinimicrobium</taxon>
    </lineage>
</organism>
<dbReference type="PROSITE" id="PS51257">
    <property type="entry name" value="PROKAR_LIPOPROTEIN"/>
    <property type="match status" value="1"/>
</dbReference>
<evidence type="ECO:0008006" key="3">
    <source>
        <dbReference type="Google" id="ProtNLM"/>
    </source>
</evidence>
<protein>
    <recommendedName>
        <fullName evidence="3">NlpE N-terminal domain-containing protein</fullName>
    </recommendedName>
</protein>
<name>A0ABX1D2K1_9FLAO</name>
<dbReference type="RefSeq" id="WP_168138020.1">
    <property type="nucleotide sequence ID" value="NZ_JAAVJR010000004.1"/>
</dbReference>
<accession>A0ABX1D2K1</accession>
<evidence type="ECO:0000313" key="1">
    <source>
        <dbReference type="EMBL" id="NJW52913.1"/>
    </source>
</evidence>